<evidence type="ECO:0000256" key="1">
    <source>
        <dbReference type="SAM" id="Phobius"/>
    </source>
</evidence>
<protein>
    <submittedName>
        <fullName evidence="2">Uncharacterized protein</fullName>
    </submittedName>
</protein>
<evidence type="ECO:0000313" key="2">
    <source>
        <dbReference type="EMBL" id="MBC3539451.1"/>
    </source>
</evidence>
<keyword evidence="1" id="KW-1133">Transmembrane helix</keyword>
<name>A0ABR6VS81_9BACT</name>
<sequence length="136" mass="15226">MSKLFYYGTVVSALVPSTYLFIISLFIVFSLVESFPLNLQGSVLLTQSLLGLFGYFGLLMLLIENTGERRKMVLIFLAMGVASFLVSIGFSGQKALNWLASMKEPGELFVLVWPVSISIFYIVRIAKRLPTYPINE</sequence>
<dbReference type="RefSeq" id="WP_186635159.1">
    <property type="nucleotide sequence ID" value="NZ_JACOAF010000020.1"/>
</dbReference>
<dbReference type="EMBL" id="JACOAF010000020">
    <property type="protein sequence ID" value="MBC3539451.1"/>
    <property type="molecule type" value="Genomic_DNA"/>
</dbReference>
<feature type="transmembrane region" description="Helical" evidence="1">
    <location>
        <begin position="75"/>
        <end position="96"/>
    </location>
</feature>
<keyword evidence="1" id="KW-0472">Membrane</keyword>
<proteinExistence type="predicted"/>
<organism evidence="2 3">
    <name type="scientific">Rufibacter sediminis</name>
    <dbReference type="NCBI Taxonomy" id="2762756"/>
    <lineage>
        <taxon>Bacteria</taxon>
        <taxon>Pseudomonadati</taxon>
        <taxon>Bacteroidota</taxon>
        <taxon>Cytophagia</taxon>
        <taxon>Cytophagales</taxon>
        <taxon>Hymenobacteraceae</taxon>
        <taxon>Rufibacter</taxon>
    </lineage>
</organism>
<gene>
    <name evidence="2" type="ORF">H7U12_07135</name>
</gene>
<keyword evidence="1" id="KW-0812">Transmembrane</keyword>
<comment type="caution">
    <text evidence="2">The sequence shown here is derived from an EMBL/GenBank/DDBJ whole genome shotgun (WGS) entry which is preliminary data.</text>
</comment>
<feature type="transmembrane region" description="Helical" evidence="1">
    <location>
        <begin position="108"/>
        <end position="126"/>
    </location>
</feature>
<accession>A0ABR6VS81</accession>
<evidence type="ECO:0000313" key="3">
    <source>
        <dbReference type="Proteomes" id="UP000659698"/>
    </source>
</evidence>
<reference evidence="2 3" key="1">
    <citation type="journal article" date="2019" name="Int. J. Syst. Evol. Microbiol.">
        <title>Rufibacter sediminis sp. nov., isolated from freshwater lake sediment.</title>
        <authorList>
            <person name="Qu J.H."/>
            <person name="Zhang L.J."/>
            <person name="Fu Y.H."/>
            <person name="Li H.F."/>
        </authorList>
    </citation>
    <scope>NUCLEOTIDE SEQUENCE [LARGE SCALE GENOMIC DNA]</scope>
    <source>
        <strain evidence="2 3">H-1</strain>
    </source>
</reference>
<feature type="transmembrane region" description="Helical" evidence="1">
    <location>
        <begin position="44"/>
        <end position="63"/>
    </location>
</feature>
<keyword evidence="3" id="KW-1185">Reference proteome</keyword>
<feature type="transmembrane region" description="Helical" evidence="1">
    <location>
        <begin position="7"/>
        <end position="32"/>
    </location>
</feature>
<dbReference type="Proteomes" id="UP000659698">
    <property type="component" value="Unassembled WGS sequence"/>
</dbReference>